<dbReference type="AlphaFoldDB" id="A0A1I8EFP7"/>
<feature type="region of interest" description="Disordered" evidence="2">
    <location>
        <begin position="1"/>
        <end position="44"/>
    </location>
</feature>
<feature type="compositionally biased region" description="Polar residues" evidence="2">
    <location>
        <begin position="34"/>
        <end position="43"/>
    </location>
</feature>
<evidence type="ECO:0000256" key="2">
    <source>
        <dbReference type="SAM" id="MobiDB-lite"/>
    </source>
</evidence>
<keyword evidence="1" id="KW-0175">Coiled coil</keyword>
<feature type="coiled-coil region" evidence="1">
    <location>
        <begin position="572"/>
        <end position="605"/>
    </location>
</feature>
<organism evidence="3">
    <name type="scientific">Wuchereria bancrofti</name>
    <dbReference type="NCBI Taxonomy" id="6293"/>
    <lineage>
        <taxon>Eukaryota</taxon>
        <taxon>Metazoa</taxon>
        <taxon>Ecdysozoa</taxon>
        <taxon>Nematoda</taxon>
        <taxon>Chromadorea</taxon>
        <taxon>Rhabditida</taxon>
        <taxon>Spirurina</taxon>
        <taxon>Spiruromorpha</taxon>
        <taxon>Filarioidea</taxon>
        <taxon>Onchocercidae</taxon>
        <taxon>Wuchereria</taxon>
    </lineage>
</organism>
<sequence>MVKKSKSRKKVRKIKSRSSAVQTLSARKSRLTHEVSSNDSSNARVEAQPMCNPILLWSNSITENISRTPRGNINHARLKEYRLLATDYHSKGDQKFLERDFRGAYADFLCAMKILGEHGNISDEFGRDMKMLRSLLTKCFECYNQLIEKDSTHAFWYKRRAILLRDECHNYKLAYKGQFCVIYDTDEGVSFDSSKGRKTSKMAWSLEKEKRAKKPFLTSDWINLWALCPCDDILLEDLLSVREEDRNPQNKSTLAERSAYKNALKQTARGYHSMVVDTLLDAYAERQGIYRSEAFLLLSLIYSQICDNKVDYYLDTFIVLWEVDQYKVPLPRRKQIFMRYMSLARALPSSPFENLDLSMFSSEEQAQFYTQTALTIILRLQLLGGTVEERVEMNISNLIKLENVENLCDRAIKADRHMLREYTVVEIALIDNISNHSARALASLKEYIEAIQDKFKPKDRSFSLWCLFSAHFINRDIDEAIKYGMELEKDLLFPGFIASFLLENKCPAGENIDTENILNWIGKVEERLKDDPEYFRLYLNVTELYHHFNEEASVCANLAIKYWPAHIFEGRLEQLVRNAVVLEALMEAEKKLRISEMEKELEERLYKDPKASGSVNEMLGKELMSNDVSELSKSRLFVCLNHSNILLLNTYCLKFKILVCPFPPISFSIAIHPTAIQN</sequence>
<proteinExistence type="predicted"/>
<name>A0A1I8EFP7_WUCBA</name>
<feature type="compositionally biased region" description="Basic residues" evidence="2">
    <location>
        <begin position="1"/>
        <end position="16"/>
    </location>
</feature>
<evidence type="ECO:0000313" key="3">
    <source>
        <dbReference type="WBParaSite" id="maker-PairedContig_1905-snap-gene-0.24-mRNA-1"/>
    </source>
</evidence>
<accession>A0A1I8EFP7</accession>
<protein>
    <submittedName>
        <fullName evidence="3">Uncharacterized protein</fullName>
    </submittedName>
</protein>
<reference evidence="3" key="1">
    <citation type="submission" date="2016-11" db="UniProtKB">
        <authorList>
            <consortium name="WormBaseParasite"/>
        </authorList>
    </citation>
    <scope>IDENTIFICATION</scope>
    <source>
        <strain evidence="3">pt0022</strain>
    </source>
</reference>
<dbReference type="WBParaSite" id="maker-PairedContig_1905-snap-gene-0.24-mRNA-1">
    <property type="protein sequence ID" value="maker-PairedContig_1905-snap-gene-0.24-mRNA-1"/>
    <property type="gene ID" value="maker-PairedContig_1905-snap-gene-0.24"/>
</dbReference>
<dbReference type="STRING" id="6293.A0A1I8EFP7"/>
<evidence type="ECO:0000256" key="1">
    <source>
        <dbReference type="SAM" id="Coils"/>
    </source>
</evidence>